<sequence>MLRVVSYNVRAFKDDTDALRRVVRALNPDVLCLQEVPRHPLSGHRIADFAASCGLYWAGGHRGRMSTTLFTALRVDVLSSGHRLLPVRRPDEPRGYAFAQLQLPGHRPLTAVSVHLSLRSAERPAHAALLRRAAELGDDVPLVVAGDINETHDGKAWAELSRELEDANGDVLTFPSSKPVKRIDAIFASPTLKPVRPSLELDEADLVAATDHRPLYLDLDLTPLKV</sequence>
<dbReference type="InterPro" id="IPR051916">
    <property type="entry name" value="GPI-anchor_lipid_remodeler"/>
</dbReference>
<dbReference type="PANTHER" id="PTHR14859:SF15">
    <property type="entry name" value="ENDONUCLEASE_EXONUCLEASE_PHOSPHATASE DOMAIN-CONTAINING PROTEIN"/>
    <property type="match status" value="1"/>
</dbReference>
<reference evidence="2 3" key="1">
    <citation type="submission" date="2015-03" db="EMBL/GenBank/DDBJ databases">
        <title>Luteipulveratus halotolerans sp. nov., a novel actinobacterium (Dermacoccaceae) from Sarawak, Malaysia.</title>
        <authorList>
            <person name="Juboi H."/>
            <person name="Basik A."/>
            <person name="Shamsul S.S."/>
            <person name="Arnold P."/>
            <person name="Schmitt E.K."/>
            <person name="Sanglier J.-J."/>
            <person name="Yeo T."/>
        </authorList>
    </citation>
    <scope>NUCLEOTIDE SEQUENCE [LARGE SCALE GENOMIC DNA]</scope>
    <source>
        <strain evidence="2 3">MN07-A0370</strain>
    </source>
</reference>
<dbReference type="Pfam" id="PF03372">
    <property type="entry name" value="Exo_endo_phos"/>
    <property type="match status" value="1"/>
</dbReference>
<keyword evidence="3" id="KW-1185">Reference proteome</keyword>
<dbReference type="GO" id="GO:0003824">
    <property type="term" value="F:catalytic activity"/>
    <property type="evidence" value="ECO:0007669"/>
    <property type="project" value="InterPro"/>
</dbReference>
<evidence type="ECO:0000313" key="3">
    <source>
        <dbReference type="Proteomes" id="UP000066480"/>
    </source>
</evidence>
<dbReference type="Gene3D" id="3.60.10.10">
    <property type="entry name" value="Endonuclease/exonuclease/phosphatase"/>
    <property type="match status" value="1"/>
</dbReference>
<organism evidence="2 3">
    <name type="scientific">Luteipulveratus mongoliensis</name>
    <dbReference type="NCBI Taxonomy" id="571913"/>
    <lineage>
        <taxon>Bacteria</taxon>
        <taxon>Bacillati</taxon>
        <taxon>Actinomycetota</taxon>
        <taxon>Actinomycetes</taxon>
        <taxon>Micrococcales</taxon>
        <taxon>Dermacoccaceae</taxon>
        <taxon>Luteipulveratus</taxon>
    </lineage>
</organism>
<dbReference type="AlphaFoldDB" id="A0A0K1JQM4"/>
<dbReference type="KEGG" id="lmoi:VV02_16885"/>
<proteinExistence type="predicted"/>
<name>A0A0K1JQM4_9MICO</name>
<dbReference type="InterPro" id="IPR005135">
    <property type="entry name" value="Endo/exonuclease/phosphatase"/>
</dbReference>
<dbReference type="PANTHER" id="PTHR14859">
    <property type="entry name" value="CALCOFLUOR WHITE HYPERSENSITIVE PROTEIN PRECURSOR"/>
    <property type="match status" value="1"/>
</dbReference>
<dbReference type="GO" id="GO:0016020">
    <property type="term" value="C:membrane"/>
    <property type="evidence" value="ECO:0007669"/>
    <property type="project" value="GOC"/>
</dbReference>
<dbReference type="STRING" id="571913.VV02_16885"/>
<dbReference type="SUPFAM" id="SSF56219">
    <property type="entry name" value="DNase I-like"/>
    <property type="match status" value="1"/>
</dbReference>
<dbReference type="EMBL" id="CP011112">
    <property type="protein sequence ID" value="AKU19027.1"/>
    <property type="molecule type" value="Genomic_DNA"/>
</dbReference>
<gene>
    <name evidence="2" type="ORF">VV02_16885</name>
</gene>
<evidence type="ECO:0000313" key="2">
    <source>
        <dbReference type="EMBL" id="AKU19027.1"/>
    </source>
</evidence>
<dbReference type="GO" id="GO:0006506">
    <property type="term" value="P:GPI anchor biosynthetic process"/>
    <property type="evidence" value="ECO:0007669"/>
    <property type="project" value="TreeGrafter"/>
</dbReference>
<dbReference type="InterPro" id="IPR036691">
    <property type="entry name" value="Endo/exonu/phosph_ase_sf"/>
</dbReference>
<dbReference type="OrthoDB" id="3820230at2"/>
<dbReference type="Proteomes" id="UP000066480">
    <property type="component" value="Chromosome"/>
</dbReference>
<dbReference type="PATRIC" id="fig|571913.6.peg.3425"/>
<accession>A0A0K1JQM4</accession>
<protein>
    <recommendedName>
        <fullName evidence="1">Endonuclease/exonuclease/phosphatase domain-containing protein</fullName>
    </recommendedName>
</protein>
<evidence type="ECO:0000259" key="1">
    <source>
        <dbReference type="Pfam" id="PF03372"/>
    </source>
</evidence>
<feature type="domain" description="Endonuclease/exonuclease/phosphatase" evidence="1">
    <location>
        <begin position="5"/>
        <end position="212"/>
    </location>
</feature>